<comment type="caution">
    <text evidence="2">The sequence shown here is derived from an EMBL/GenBank/DDBJ whole genome shotgun (WGS) entry which is preliminary data.</text>
</comment>
<accession>A0ABD0JG78</accession>
<evidence type="ECO:0000313" key="2">
    <source>
        <dbReference type="EMBL" id="KAK7473774.1"/>
    </source>
</evidence>
<feature type="region of interest" description="Disordered" evidence="1">
    <location>
        <begin position="58"/>
        <end position="92"/>
    </location>
</feature>
<protein>
    <submittedName>
        <fullName evidence="2">Uncharacterized protein</fullName>
    </submittedName>
</protein>
<keyword evidence="3" id="KW-1185">Reference proteome</keyword>
<organism evidence="2 3">
    <name type="scientific">Batillaria attramentaria</name>
    <dbReference type="NCBI Taxonomy" id="370345"/>
    <lineage>
        <taxon>Eukaryota</taxon>
        <taxon>Metazoa</taxon>
        <taxon>Spiralia</taxon>
        <taxon>Lophotrochozoa</taxon>
        <taxon>Mollusca</taxon>
        <taxon>Gastropoda</taxon>
        <taxon>Caenogastropoda</taxon>
        <taxon>Sorbeoconcha</taxon>
        <taxon>Cerithioidea</taxon>
        <taxon>Batillariidae</taxon>
        <taxon>Batillaria</taxon>
    </lineage>
</organism>
<proteinExistence type="predicted"/>
<sequence>MVMPRARLENTLDLVLTNTRNFIQLVESLPGISDHKKIREDERQNQAVDKGWDKKAKFCSEETKQKSRNSSDEFPETMSSPTQMRTETENHA</sequence>
<gene>
    <name evidence="2" type="ORF">BaRGS_00034997</name>
</gene>
<evidence type="ECO:0000313" key="3">
    <source>
        <dbReference type="Proteomes" id="UP001519460"/>
    </source>
</evidence>
<dbReference type="AlphaFoldDB" id="A0ABD0JG78"/>
<feature type="compositionally biased region" description="Basic and acidic residues" evidence="1">
    <location>
        <begin position="58"/>
        <end position="71"/>
    </location>
</feature>
<evidence type="ECO:0000256" key="1">
    <source>
        <dbReference type="SAM" id="MobiDB-lite"/>
    </source>
</evidence>
<dbReference type="Proteomes" id="UP001519460">
    <property type="component" value="Unassembled WGS sequence"/>
</dbReference>
<reference evidence="2 3" key="1">
    <citation type="journal article" date="2023" name="Sci. Data">
        <title>Genome assembly of the Korean intertidal mud-creeper Batillaria attramentaria.</title>
        <authorList>
            <person name="Patra A.K."/>
            <person name="Ho P.T."/>
            <person name="Jun S."/>
            <person name="Lee S.J."/>
            <person name="Kim Y."/>
            <person name="Won Y.J."/>
        </authorList>
    </citation>
    <scope>NUCLEOTIDE SEQUENCE [LARGE SCALE GENOMIC DNA]</scope>
    <source>
        <strain evidence="2">Wonlab-2016</strain>
    </source>
</reference>
<dbReference type="EMBL" id="JACVVK020000458">
    <property type="protein sequence ID" value="KAK7473774.1"/>
    <property type="molecule type" value="Genomic_DNA"/>
</dbReference>
<name>A0ABD0JG78_9CAEN</name>